<dbReference type="Gene3D" id="3.40.50.720">
    <property type="entry name" value="NAD(P)-binding Rossmann-like Domain"/>
    <property type="match status" value="1"/>
</dbReference>
<evidence type="ECO:0000259" key="3">
    <source>
        <dbReference type="Pfam" id="PF13460"/>
    </source>
</evidence>
<dbReference type="PANTHER" id="PTHR47128">
    <property type="match status" value="1"/>
</dbReference>
<dbReference type="PANTHER" id="PTHR47128:SF2">
    <property type="entry name" value="PROTEIN HIGH CHLOROPHYLL FLUORESCENCE PHENOTYPE 244, CHLOROPLASTIC"/>
    <property type="match status" value="1"/>
</dbReference>
<keyword evidence="1" id="KW-0602">Photosynthesis</keyword>
<evidence type="ECO:0000256" key="2">
    <source>
        <dbReference type="ARBA" id="ARBA00023276"/>
    </source>
</evidence>
<accession>B3EJD5</accession>
<dbReference type="AlphaFoldDB" id="B3EJD5"/>
<name>B3EJD5_CHLPB</name>
<organism evidence="4">
    <name type="scientific">Chlorobium phaeobacteroides (strain BS1)</name>
    <dbReference type="NCBI Taxonomy" id="331678"/>
    <lineage>
        <taxon>Bacteria</taxon>
        <taxon>Pseudomonadati</taxon>
        <taxon>Chlorobiota</taxon>
        <taxon>Chlorobiia</taxon>
        <taxon>Chlorobiales</taxon>
        <taxon>Chlorobiaceae</taxon>
        <taxon>Chlorobium/Pelodictyon group</taxon>
        <taxon>Chlorobium</taxon>
    </lineage>
</organism>
<dbReference type="InterPro" id="IPR036291">
    <property type="entry name" value="NAD(P)-bd_dom_sf"/>
</dbReference>
<gene>
    <name evidence="4" type="ordered locus">Cphamn1_1407</name>
</gene>
<dbReference type="STRING" id="331678.Cphamn1_1407"/>
<dbReference type="eggNOG" id="COG0702">
    <property type="taxonomic scope" value="Bacteria"/>
</dbReference>
<dbReference type="KEGG" id="cpb:Cphamn1_1407"/>
<protein>
    <submittedName>
        <fullName evidence="4">NmrA family protein</fullName>
    </submittedName>
</protein>
<dbReference type="HOGENOM" id="CLU_007383_6_6_10"/>
<dbReference type="EMBL" id="CP001101">
    <property type="protein sequence ID" value="ACE04335.1"/>
    <property type="molecule type" value="Genomic_DNA"/>
</dbReference>
<reference evidence="4" key="1">
    <citation type="submission" date="2008-06" db="EMBL/GenBank/DDBJ databases">
        <title>Complete sequence of Chlorobium phaeobacteroides BS1.</title>
        <authorList>
            <consortium name="US DOE Joint Genome Institute"/>
            <person name="Lucas S."/>
            <person name="Copeland A."/>
            <person name="Lapidus A."/>
            <person name="Glavina del Rio T."/>
            <person name="Dalin E."/>
            <person name="Tice H."/>
            <person name="Bruce D."/>
            <person name="Goodwin L."/>
            <person name="Pitluck S."/>
            <person name="Schmutz J."/>
            <person name="Larimer F."/>
            <person name="Land M."/>
            <person name="Hauser L."/>
            <person name="Kyrpides N."/>
            <person name="Ovchinnikova G."/>
            <person name="Li T."/>
            <person name="Liu Z."/>
            <person name="Zhao F."/>
            <person name="Overmann J."/>
            <person name="Bryant D.A."/>
            <person name="Richardson P."/>
        </authorList>
    </citation>
    <scope>NUCLEOTIDE SEQUENCE [LARGE SCALE GENOMIC DNA]</scope>
    <source>
        <strain evidence="4">BS1</strain>
    </source>
</reference>
<feature type="domain" description="NAD(P)-binding" evidence="3">
    <location>
        <begin position="8"/>
        <end position="197"/>
    </location>
</feature>
<proteinExistence type="predicted"/>
<keyword evidence="2" id="KW-0604">Photosystem II</keyword>
<dbReference type="Pfam" id="PF13460">
    <property type="entry name" value="NAD_binding_10"/>
    <property type="match status" value="1"/>
</dbReference>
<dbReference type="OrthoDB" id="9803892at2"/>
<evidence type="ECO:0000256" key="1">
    <source>
        <dbReference type="ARBA" id="ARBA00022531"/>
    </source>
</evidence>
<evidence type="ECO:0000313" key="4">
    <source>
        <dbReference type="EMBL" id="ACE04335.1"/>
    </source>
</evidence>
<dbReference type="GO" id="GO:0015979">
    <property type="term" value="P:photosynthesis"/>
    <property type="evidence" value="ECO:0007669"/>
    <property type="project" value="UniProtKB-KW"/>
</dbReference>
<dbReference type="GO" id="GO:0009523">
    <property type="term" value="C:photosystem II"/>
    <property type="evidence" value="ECO:0007669"/>
    <property type="project" value="UniProtKB-KW"/>
</dbReference>
<dbReference type="InterPro" id="IPR016040">
    <property type="entry name" value="NAD(P)-bd_dom"/>
</dbReference>
<dbReference type="CDD" id="cd05243">
    <property type="entry name" value="SDR_a5"/>
    <property type="match status" value="1"/>
</dbReference>
<dbReference type="InterPro" id="IPR044256">
    <property type="entry name" value="HCF244-like"/>
</dbReference>
<dbReference type="SUPFAM" id="SSF51735">
    <property type="entry name" value="NAD(P)-binding Rossmann-fold domains"/>
    <property type="match status" value="1"/>
</dbReference>
<sequence>MQRVLVAGASGYIGRYAAVAYKKRGWFVRALVRDREKVKTPGPSGEPALEGVVDEIVTGDATKPDSLHGIAEGIDTIFSSMGLRSSKPGMTYHDVDFLGNVNILQEALHDEVRKFVYVSIFKADEMMEMQIVKAHEAFVKALKDSGIDYSILRPNAYFPDMAQFQNMAASGVIVWPGDGSMTINPIHGEDMGEICVDAAVPGHREINIGGPDIFTYKELFTLSFTTINKQPRIIFIPLWFVKNVHAFIKPLNARIADMLYFAIAVNEIDNAAPQYGEHHMKDFFEESGEKNVSAK</sequence>